<evidence type="ECO:0000313" key="2">
    <source>
        <dbReference type="Proteomes" id="UP001241056"/>
    </source>
</evidence>
<keyword evidence="2" id="KW-1185">Reference proteome</keyword>
<reference evidence="1 2" key="1">
    <citation type="submission" date="2023-06" db="EMBL/GenBank/DDBJ databases">
        <title>Thiopseudomonas sp. CY1220 draft genome sequence.</title>
        <authorList>
            <person name="Zhao G."/>
            <person name="An M."/>
        </authorList>
    </citation>
    <scope>NUCLEOTIDE SEQUENCE [LARGE SCALE GENOMIC DNA]</scope>
    <source>
        <strain evidence="1 2">CY1220</strain>
    </source>
</reference>
<dbReference type="RefSeq" id="WP_289410437.1">
    <property type="nucleotide sequence ID" value="NZ_JAUCDY010000005.1"/>
</dbReference>
<dbReference type="Proteomes" id="UP001241056">
    <property type="component" value="Unassembled WGS sequence"/>
</dbReference>
<accession>A0ABT7SNM0</accession>
<name>A0ABT7SNM0_9GAMM</name>
<proteinExistence type="predicted"/>
<evidence type="ECO:0000313" key="1">
    <source>
        <dbReference type="EMBL" id="MDM7857776.1"/>
    </source>
</evidence>
<comment type="caution">
    <text evidence="1">The sequence shown here is derived from an EMBL/GenBank/DDBJ whole genome shotgun (WGS) entry which is preliminary data.</text>
</comment>
<dbReference type="EMBL" id="JAUCDY010000005">
    <property type="protein sequence ID" value="MDM7857776.1"/>
    <property type="molecule type" value="Genomic_DNA"/>
</dbReference>
<dbReference type="Pfam" id="PF18918">
    <property type="entry name" value="DUF5669"/>
    <property type="match status" value="1"/>
</dbReference>
<dbReference type="InterPro" id="IPR013468">
    <property type="entry name" value="CHP02647"/>
</dbReference>
<dbReference type="NCBIfam" id="TIGR02647">
    <property type="entry name" value="DNA"/>
    <property type="match status" value="1"/>
</dbReference>
<sequence>MSWTDELFAELEVLSLYPLESAQEGIKVHSSADPIKVAAVERLFDKGLVDQKDGGYLTSLGLEAVRNLSTLKTILTTP</sequence>
<organism evidence="1 2">
    <name type="scientific">Thiopseudomonas acetoxidans</name>
    <dbReference type="NCBI Taxonomy" id="3041622"/>
    <lineage>
        <taxon>Bacteria</taxon>
        <taxon>Pseudomonadati</taxon>
        <taxon>Pseudomonadota</taxon>
        <taxon>Gammaproteobacteria</taxon>
        <taxon>Pseudomonadales</taxon>
        <taxon>Pseudomonadaceae</taxon>
        <taxon>Thiopseudomonas</taxon>
    </lineage>
</organism>
<protein>
    <submittedName>
        <fullName evidence="1">TIGR02647 family protein</fullName>
    </submittedName>
</protein>
<gene>
    <name evidence="1" type="ORF">QEZ41_05725</name>
</gene>